<organism evidence="2 3">
    <name type="scientific">Ricinus communis</name>
    <name type="common">Castor bean</name>
    <dbReference type="NCBI Taxonomy" id="3988"/>
    <lineage>
        <taxon>Eukaryota</taxon>
        <taxon>Viridiplantae</taxon>
        <taxon>Streptophyta</taxon>
        <taxon>Embryophyta</taxon>
        <taxon>Tracheophyta</taxon>
        <taxon>Spermatophyta</taxon>
        <taxon>Magnoliopsida</taxon>
        <taxon>eudicotyledons</taxon>
        <taxon>Gunneridae</taxon>
        <taxon>Pentapetalae</taxon>
        <taxon>rosids</taxon>
        <taxon>fabids</taxon>
        <taxon>Malpighiales</taxon>
        <taxon>Euphorbiaceae</taxon>
        <taxon>Acalyphoideae</taxon>
        <taxon>Acalypheae</taxon>
        <taxon>Ricinus</taxon>
    </lineage>
</organism>
<keyword evidence="3" id="KW-1185">Reference proteome</keyword>
<feature type="compositionally biased region" description="Basic and acidic residues" evidence="1">
    <location>
        <begin position="20"/>
        <end position="37"/>
    </location>
</feature>
<accession>B9TNQ6</accession>
<proteinExistence type="predicted"/>
<dbReference type="AlphaFoldDB" id="B9TNQ6"/>
<feature type="non-terminal residue" evidence="2">
    <location>
        <position position="82"/>
    </location>
</feature>
<protein>
    <submittedName>
        <fullName evidence="2">Uncharacterized protein</fullName>
    </submittedName>
</protein>
<feature type="region of interest" description="Disordered" evidence="1">
    <location>
        <begin position="16"/>
        <end position="37"/>
    </location>
</feature>
<gene>
    <name evidence="2" type="ORF">RCOM_2028160</name>
</gene>
<evidence type="ECO:0000313" key="2">
    <source>
        <dbReference type="EMBL" id="EEF22507.1"/>
    </source>
</evidence>
<evidence type="ECO:0000256" key="1">
    <source>
        <dbReference type="SAM" id="MobiDB-lite"/>
    </source>
</evidence>
<reference evidence="3" key="1">
    <citation type="journal article" date="2010" name="Nat. Biotechnol.">
        <title>Draft genome sequence of the oilseed species Ricinus communis.</title>
        <authorList>
            <person name="Chan A.P."/>
            <person name="Crabtree J."/>
            <person name="Zhao Q."/>
            <person name="Lorenzi H."/>
            <person name="Orvis J."/>
            <person name="Puiu D."/>
            <person name="Melake-Berhan A."/>
            <person name="Jones K.M."/>
            <person name="Redman J."/>
            <person name="Chen G."/>
            <person name="Cahoon E.B."/>
            <person name="Gedil M."/>
            <person name="Stanke M."/>
            <person name="Haas B.J."/>
            <person name="Wortman J.R."/>
            <person name="Fraser-Liggett C.M."/>
            <person name="Ravel J."/>
            <person name="Rabinowicz P.D."/>
        </authorList>
    </citation>
    <scope>NUCLEOTIDE SEQUENCE [LARGE SCALE GENOMIC DNA]</scope>
    <source>
        <strain evidence="3">cv. Hale</strain>
    </source>
</reference>
<dbReference type="EMBL" id="EQ993242">
    <property type="protein sequence ID" value="EEF22507.1"/>
    <property type="molecule type" value="Genomic_DNA"/>
</dbReference>
<dbReference type="Proteomes" id="UP000008311">
    <property type="component" value="Unassembled WGS sequence"/>
</dbReference>
<sequence>MIGGRREAVLHFGARQRRIGHQEPDIGHQPGREGPRQRADIGLEIGRIGMAEQQREAFVRIDDRHRLAMIVERDRVVAQRLP</sequence>
<dbReference type="InParanoid" id="B9TNQ6"/>
<evidence type="ECO:0000313" key="3">
    <source>
        <dbReference type="Proteomes" id="UP000008311"/>
    </source>
</evidence>
<name>B9TNQ6_RICCO</name>